<dbReference type="Pfam" id="PF13445">
    <property type="entry name" value="zf-RING_UBOX"/>
    <property type="match status" value="1"/>
</dbReference>
<dbReference type="SUPFAM" id="SSF57850">
    <property type="entry name" value="RING/U-box"/>
    <property type="match status" value="2"/>
</dbReference>
<dbReference type="InterPro" id="IPR052728">
    <property type="entry name" value="O2_lipid_transport_reg"/>
</dbReference>
<dbReference type="Pfam" id="PF01757">
    <property type="entry name" value="Acyl_transf_3"/>
    <property type="match status" value="1"/>
</dbReference>
<proteinExistence type="predicted"/>
<dbReference type="InterPro" id="IPR017907">
    <property type="entry name" value="Znf_RING_CS"/>
</dbReference>
<keyword evidence="3" id="KW-0862">Zinc</keyword>
<evidence type="ECO:0000313" key="9">
    <source>
        <dbReference type="Proteomes" id="UP000829354"/>
    </source>
</evidence>
<dbReference type="InterPro" id="IPR001841">
    <property type="entry name" value="Znf_RING"/>
</dbReference>
<dbReference type="EMBL" id="CP092625">
    <property type="protein sequence ID" value="UMM44166.1"/>
    <property type="molecule type" value="Genomic_DNA"/>
</dbReference>
<dbReference type="InterPro" id="IPR006621">
    <property type="entry name" value="Nose-resist-to-fluoxetine_N"/>
</dbReference>
<evidence type="ECO:0000256" key="6">
    <source>
        <dbReference type="SAM" id="Phobius"/>
    </source>
</evidence>
<feature type="transmembrane region" description="Helical" evidence="6">
    <location>
        <begin position="842"/>
        <end position="863"/>
    </location>
</feature>
<feature type="transmembrane region" description="Helical" evidence="6">
    <location>
        <begin position="616"/>
        <end position="639"/>
    </location>
</feature>
<feature type="transmembrane region" description="Helical" evidence="6">
    <location>
        <begin position="725"/>
        <end position="749"/>
    </location>
</feature>
<dbReference type="InterPro" id="IPR013083">
    <property type="entry name" value="Znf_RING/FYVE/PHD"/>
</dbReference>
<keyword evidence="6" id="KW-0472">Membrane</keyword>
<feature type="transmembrane region" description="Helical" evidence="6">
    <location>
        <begin position="870"/>
        <end position="893"/>
    </location>
</feature>
<evidence type="ECO:0000256" key="2">
    <source>
        <dbReference type="ARBA" id="ARBA00022771"/>
    </source>
</evidence>
<dbReference type="PANTHER" id="PTHR11161:SF16">
    <property type="entry name" value="NOSE RESISTANT-TO-FLUOXETINE PROTEIN N-TERMINAL DOMAIN-CONTAINING PROTEIN"/>
    <property type="match status" value="1"/>
</dbReference>
<dbReference type="Proteomes" id="UP000829354">
    <property type="component" value="Chromosome X"/>
</dbReference>
<dbReference type="InterPro" id="IPR027370">
    <property type="entry name" value="Znf-RING_euk"/>
</dbReference>
<feature type="transmembrane region" description="Helical" evidence="6">
    <location>
        <begin position="913"/>
        <end position="931"/>
    </location>
</feature>
<gene>
    <name evidence="8" type="ORF">L5515_019378</name>
</gene>
<dbReference type="InterPro" id="IPR002656">
    <property type="entry name" value="Acyl_transf_3_dom"/>
</dbReference>
<dbReference type="SMART" id="SM00184">
    <property type="entry name" value="RING"/>
    <property type="match status" value="2"/>
</dbReference>
<feature type="domain" description="RING-type" evidence="7">
    <location>
        <begin position="198"/>
        <end position="242"/>
    </location>
</feature>
<feature type="transmembrane region" description="Helical" evidence="6">
    <location>
        <begin position="1019"/>
        <end position="1038"/>
    </location>
</feature>
<keyword evidence="6" id="KW-0812">Transmembrane</keyword>
<feature type="domain" description="RING-type" evidence="7">
    <location>
        <begin position="48"/>
        <end position="106"/>
    </location>
</feature>
<evidence type="ECO:0000256" key="4">
    <source>
        <dbReference type="PROSITE-ProRule" id="PRU00175"/>
    </source>
</evidence>
<feature type="region of interest" description="Disordered" evidence="5">
    <location>
        <begin position="280"/>
        <end position="316"/>
    </location>
</feature>
<feature type="region of interest" description="Disordered" evidence="5">
    <location>
        <begin position="477"/>
        <end position="506"/>
    </location>
</feature>
<evidence type="ECO:0000256" key="5">
    <source>
        <dbReference type="SAM" id="MobiDB-lite"/>
    </source>
</evidence>
<protein>
    <recommendedName>
        <fullName evidence="7">RING-type domain-containing protein</fullName>
    </recommendedName>
</protein>
<dbReference type="GO" id="GO:0008270">
    <property type="term" value="F:zinc ion binding"/>
    <property type="evidence" value="ECO:0007669"/>
    <property type="project" value="UniProtKB-KW"/>
</dbReference>
<feature type="transmembrane region" description="Helical" evidence="6">
    <location>
        <begin position="943"/>
        <end position="966"/>
    </location>
</feature>
<dbReference type="Pfam" id="PF00097">
    <property type="entry name" value="zf-C3HC4"/>
    <property type="match status" value="1"/>
</dbReference>
<keyword evidence="1" id="KW-0479">Metal-binding</keyword>
<organism evidence="8 9">
    <name type="scientific">Caenorhabditis briggsae</name>
    <dbReference type="NCBI Taxonomy" id="6238"/>
    <lineage>
        <taxon>Eukaryota</taxon>
        <taxon>Metazoa</taxon>
        <taxon>Ecdysozoa</taxon>
        <taxon>Nematoda</taxon>
        <taxon>Chromadorea</taxon>
        <taxon>Rhabditida</taxon>
        <taxon>Rhabditina</taxon>
        <taxon>Rhabditomorpha</taxon>
        <taxon>Rhabditoidea</taxon>
        <taxon>Rhabditidae</taxon>
        <taxon>Peloderinae</taxon>
        <taxon>Caenorhabditis</taxon>
    </lineage>
</organism>
<dbReference type="PANTHER" id="PTHR11161">
    <property type="entry name" value="O-ACYLTRANSFERASE"/>
    <property type="match status" value="1"/>
</dbReference>
<dbReference type="Gene3D" id="3.30.40.10">
    <property type="entry name" value="Zinc/RING finger domain, C3HC4 (zinc finger)"/>
    <property type="match status" value="2"/>
</dbReference>
<name>A0AAE9JT40_CAEBR</name>
<keyword evidence="2 4" id="KW-0863">Zinc-finger</keyword>
<accession>A0AAE9JT40</accession>
<evidence type="ECO:0000259" key="7">
    <source>
        <dbReference type="PROSITE" id="PS50089"/>
    </source>
</evidence>
<dbReference type="GO" id="GO:0016747">
    <property type="term" value="F:acyltransferase activity, transferring groups other than amino-acyl groups"/>
    <property type="evidence" value="ECO:0007669"/>
    <property type="project" value="InterPro"/>
</dbReference>
<dbReference type="InterPro" id="IPR018957">
    <property type="entry name" value="Znf_C3HC4_RING-type"/>
</dbReference>
<dbReference type="Pfam" id="PF20146">
    <property type="entry name" value="NRF"/>
    <property type="match status" value="1"/>
</dbReference>
<evidence type="ECO:0000256" key="3">
    <source>
        <dbReference type="ARBA" id="ARBA00022833"/>
    </source>
</evidence>
<keyword evidence="9" id="KW-1185">Reference proteome</keyword>
<sequence>MVSSNKRAALLKKVVQSERLVSQKLKNNQYRAKRRATLQNSILNCIMCPVCTYIFGTEKRARVLPCLHTICEQCVTTIVKMERDKVMERDGLDKVPDVDVKCPICRKKVLVCSVQSARSLMKNRTVMTAATMLKGCDLSEEPEVQLPLKPRHGNATCKTLKKRFKELEGKFTELTALKKRENTLHESLEEKAALLLKCPNCQKRYKDNPKLIRCGHSVCTDCWEVMKAEKDDRSFVKCPTCNSFNRIHEKSVNYCVMNSKDEYTMESTNSGNGVVNVLPAPAPVSDAAPIEHQDHSQTDQQQAAPDEVLATEQAPPKSSFEDFHEAMNELTKKYETSKGDRLKRLSIFAYQGTVKDDQNEYRVIEQHPIYSKVSTMEDRMIYKLAPFLPKQRPIKFALVHSREVAPEKDSDTHFDVNVSGLREVRPQSEETQNVLRKILEDYLSNPANTPKIPLVMKTYENNSVGVMRSSHRLYFCVGQPPAKPKPEPTQQPNPQPRPPGLNSNEKLDAFGQIPVPGMLEITTLYDGSYQECQRISGVKYETNYCYLVIKPGKNVSCAAGNSSSPIDSLPLRLAVCLPYSCDHQDMINIFNQASLYPFTACAAYCVKFDVEKDAPFWGFSSFFLVMVFIAVAATVFDYFRDSLFGYKNDKEKNILFKILLAFSFWTNAELILSVKEQKPGFIKSLDCIRLFSMTWVVTGHSYLYIILSNTLSPIINFPKHFWNHLILNAFLSVDTFFVLSGIVVAYLFFKTKPSRKIITNPVTWVMFYVHRYLRLTPPVMLFIGFFTVYAPYLQGTFSASAFNDLVAESNACKESWWQNLLYINNFGDTSNNNNNTCYGPTWYLAADTQLYIASPIFLIALYFSFAAGTALLVSGCIGSIIATYVLFNVYDMASDSYGNGDATHFFGVIYSKPWIRCPPYLVGIFTGYLLAHYGNRKIRLNWALALGGWAVAFAIAGFCIFGNYDYDKGSHWSVFARASFYNFHRLGWAVFLSWVISANHMGWGGPINNFMSHPIWQPFGRLSYCAYIVHWMVLFYYHNISGTLHFYSTWEVFTHVTLPATFMAYVFAFFWSCLFEISTLKLEKMLFEVIFKSDRPSQKLGGSVENGKLPNAVAETWSSVETTPKTN</sequence>
<dbReference type="PROSITE" id="PS00518">
    <property type="entry name" value="ZF_RING_1"/>
    <property type="match status" value="1"/>
</dbReference>
<evidence type="ECO:0000256" key="1">
    <source>
        <dbReference type="ARBA" id="ARBA00022723"/>
    </source>
</evidence>
<dbReference type="PROSITE" id="PS50089">
    <property type="entry name" value="ZF_RING_2"/>
    <property type="match status" value="2"/>
</dbReference>
<evidence type="ECO:0000313" key="8">
    <source>
        <dbReference type="EMBL" id="UMM44166.1"/>
    </source>
</evidence>
<dbReference type="SMART" id="SM00703">
    <property type="entry name" value="NRF"/>
    <property type="match status" value="1"/>
</dbReference>
<feature type="transmembrane region" description="Helical" evidence="6">
    <location>
        <begin position="772"/>
        <end position="792"/>
    </location>
</feature>
<reference evidence="8 9" key="1">
    <citation type="submission" date="2022-04" db="EMBL/GenBank/DDBJ databases">
        <title>Chromosome-level reference genomes for two strains of Caenorhabditis briggsae: an improved platform for comparative genomics.</title>
        <authorList>
            <person name="Stevens L."/>
            <person name="Andersen E."/>
        </authorList>
    </citation>
    <scope>NUCLEOTIDE SEQUENCE [LARGE SCALE GENOMIC DNA]</scope>
    <source>
        <strain evidence="8">VX34</strain>
        <tissue evidence="8">Whole-organism</tissue>
    </source>
</reference>
<feature type="compositionally biased region" description="Pro residues" evidence="5">
    <location>
        <begin position="481"/>
        <end position="499"/>
    </location>
</feature>
<dbReference type="AlphaFoldDB" id="A0AAE9JT40"/>
<keyword evidence="6" id="KW-1133">Transmembrane helix</keyword>
<feature type="transmembrane region" description="Helical" evidence="6">
    <location>
        <begin position="1058"/>
        <end position="1077"/>
    </location>
</feature>
<feature type="transmembrane region" description="Helical" evidence="6">
    <location>
        <begin position="986"/>
        <end position="1007"/>
    </location>
</feature>